<comment type="similarity">
    <text evidence="2 13 14">Belongs to the RecF family.</text>
</comment>
<feature type="binding site" evidence="13">
    <location>
        <begin position="30"/>
        <end position="37"/>
    </location>
    <ligand>
        <name>ATP</name>
        <dbReference type="ChEBI" id="CHEBI:30616"/>
    </ligand>
</feature>
<evidence type="ECO:0000256" key="9">
    <source>
        <dbReference type="ARBA" id="ARBA00023125"/>
    </source>
</evidence>
<evidence type="ECO:0000256" key="15">
    <source>
        <dbReference type="SAM" id="MobiDB-lite"/>
    </source>
</evidence>
<proteinExistence type="inferred from homology"/>
<comment type="subcellular location">
    <subcellularLocation>
        <location evidence="1 13 14">Cytoplasm</location>
    </subcellularLocation>
</comment>
<dbReference type="GO" id="GO:0005737">
    <property type="term" value="C:cytoplasm"/>
    <property type="evidence" value="ECO:0007669"/>
    <property type="project" value="UniProtKB-SubCell"/>
</dbReference>
<dbReference type="PROSITE" id="PS00618">
    <property type="entry name" value="RECF_2"/>
    <property type="match status" value="1"/>
</dbReference>
<dbReference type="Gene3D" id="1.20.1050.90">
    <property type="entry name" value="RecF/RecN/SMC, N-terminal domain"/>
    <property type="match status" value="1"/>
</dbReference>
<evidence type="ECO:0000256" key="2">
    <source>
        <dbReference type="ARBA" id="ARBA00008016"/>
    </source>
</evidence>
<keyword evidence="6 13" id="KW-0547">Nucleotide-binding</keyword>
<evidence type="ECO:0000256" key="5">
    <source>
        <dbReference type="ARBA" id="ARBA00022705"/>
    </source>
</evidence>
<keyword evidence="18" id="KW-1185">Reference proteome</keyword>
<evidence type="ECO:0000256" key="6">
    <source>
        <dbReference type="ARBA" id="ARBA00022741"/>
    </source>
</evidence>
<dbReference type="GO" id="GO:0003697">
    <property type="term" value="F:single-stranded DNA binding"/>
    <property type="evidence" value="ECO:0007669"/>
    <property type="project" value="UniProtKB-UniRule"/>
</dbReference>
<dbReference type="SMART" id="SM00382">
    <property type="entry name" value="AAA"/>
    <property type="match status" value="1"/>
</dbReference>
<dbReference type="KEGG" id="agm:DCE93_00015"/>
<dbReference type="InterPro" id="IPR003593">
    <property type="entry name" value="AAA+_ATPase"/>
</dbReference>
<evidence type="ECO:0000256" key="8">
    <source>
        <dbReference type="ARBA" id="ARBA00022840"/>
    </source>
</evidence>
<dbReference type="GO" id="GO:0005524">
    <property type="term" value="F:ATP binding"/>
    <property type="evidence" value="ECO:0007669"/>
    <property type="project" value="UniProtKB-UniRule"/>
</dbReference>
<dbReference type="Pfam" id="PF02463">
    <property type="entry name" value="SMC_N"/>
    <property type="match status" value="1"/>
</dbReference>
<reference evidence="17 18" key="1">
    <citation type="submission" date="2018-04" db="EMBL/GenBank/DDBJ databases">
        <authorList>
            <person name="Li J."/>
        </authorList>
    </citation>
    <scope>NUCLEOTIDE SEQUENCE [LARGE SCALE GENOMIC DNA]</scope>
    <source>
        <strain evidence="18">30A</strain>
    </source>
</reference>
<dbReference type="AlphaFoldDB" id="A0A2S0WSJ6"/>
<keyword evidence="7 13" id="KW-0227">DNA damage</keyword>
<evidence type="ECO:0000256" key="12">
    <source>
        <dbReference type="ARBA" id="ARBA00025401"/>
    </source>
</evidence>
<evidence type="ECO:0000313" key="17">
    <source>
        <dbReference type="EMBL" id="AWB94258.1"/>
    </source>
</evidence>
<evidence type="ECO:0000256" key="3">
    <source>
        <dbReference type="ARBA" id="ARBA00020170"/>
    </source>
</evidence>
<dbReference type="OrthoDB" id="9803889at2"/>
<dbReference type="InterPro" id="IPR042174">
    <property type="entry name" value="RecF_2"/>
</dbReference>
<evidence type="ECO:0000256" key="4">
    <source>
        <dbReference type="ARBA" id="ARBA00022490"/>
    </source>
</evidence>
<evidence type="ECO:0000256" key="13">
    <source>
        <dbReference type="HAMAP-Rule" id="MF_00365"/>
    </source>
</evidence>
<evidence type="ECO:0000256" key="7">
    <source>
        <dbReference type="ARBA" id="ARBA00022763"/>
    </source>
</evidence>
<keyword evidence="9 13" id="KW-0238">DNA-binding</keyword>
<evidence type="ECO:0000256" key="1">
    <source>
        <dbReference type="ARBA" id="ARBA00004496"/>
    </source>
</evidence>
<feature type="domain" description="AAA+ ATPase" evidence="16">
    <location>
        <begin position="22"/>
        <end position="379"/>
    </location>
</feature>
<dbReference type="InterPro" id="IPR003395">
    <property type="entry name" value="RecF/RecN/SMC_N"/>
</dbReference>
<keyword evidence="5 13" id="KW-0235">DNA replication</keyword>
<keyword evidence="10 13" id="KW-0234">DNA repair</keyword>
<dbReference type="PANTHER" id="PTHR32182:SF0">
    <property type="entry name" value="DNA REPLICATION AND REPAIR PROTEIN RECF"/>
    <property type="match status" value="1"/>
</dbReference>
<dbReference type="Gene3D" id="3.40.50.300">
    <property type="entry name" value="P-loop containing nucleotide triphosphate hydrolases"/>
    <property type="match status" value="1"/>
</dbReference>
<dbReference type="NCBIfam" id="TIGR00611">
    <property type="entry name" value="recf"/>
    <property type="match status" value="1"/>
</dbReference>
<dbReference type="SUPFAM" id="SSF52540">
    <property type="entry name" value="P-loop containing nucleoside triphosphate hydrolases"/>
    <property type="match status" value="1"/>
</dbReference>
<dbReference type="Proteomes" id="UP000244729">
    <property type="component" value="Chromosome"/>
</dbReference>
<dbReference type="InterPro" id="IPR018078">
    <property type="entry name" value="DNA-binding_RecF_CS"/>
</dbReference>
<dbReference type="EMBL" id="CP028913">
    <property type="protein sequence ID" value="AWB94258.1"/>
    <property type="molecule type" value="Genomic_DNA"/>
</dbReference>
<accession>A0A2S0WSJ6</accession>
<keyword evidence="4 13" id="KW-0963">Cytoplasm</keyword>
<dbReference type="HAMAP" id="MF_00365">
    <property type="entry name" value="RecF"/>
    <property type="match status" value="1"/>
</dbReference>
<keyword evidence="8 13" id="KW-0067">ATP-binding</keyword>
<dbReference type="RefSeq" id="WP_108594085.1">
    <property type="nucleotide sequence ID" value="NZ_CP028913.1"/>
</dbReference>
<evidence type="ECO:0000256" key="14">
    <source>
        <dbReference type="RuleBase" id="RU000578"/>
    </source>
</evidence>
<name>A0A2S0WSJ6_9MICO</name>
<sequence length="409" mass="44414">MHVARLSLTDYRNYERAELELGPGATVLVGRNGQGKTNLVEAIGYLATLGSHRVSGDQALIRAGADAAIVRALLSHGDRELLVELQLNRQGANRAQLNRSPVKTRELPRYAHSVLFAPEDLAIVRGEPSVRRRVLDELLVQRTPRLAGVMADYERVLKQRNSLLKSARARGLAVDKLTTLDIWDERLVALGSELIDQRLALVAELREPLAAAYRSIVDADHAPGMTSLLSIDGADPDAEPEASAAVSEQVSGTRERFAEALRVLRPKELERGVTLVGPHRDDVVLLLNGLPAKGYASHGESWSFALALRLASAELLRRDSMTGDPVLVLDDVFAELDRLRRDRLASAIAGFEQVLVTAAVLEDVPRPLIARIVHIEAGHIVDEAAAEPDAEPEPDPDAPSTSEPEAADV</sequence>
<dbReference type="GO" id="GO:0000731">
    <property type="term" value="P:DNA synthesis involved in DNA repair"/>
    <property type="evidence" value="ECO:0007669"/>
    <property type="project" value="TreeGrafter"/>
</dbReference>
<dbReference type="GO" id="GO:0006260">
    <property type="term" value="P:DNA replication"/>
    <property type="evidence" value="ECO:0007669"/>
    <property type="project" value="UniProtKB-UniRule"/>
</dbReference>
<comment type="function">
    <text evidence="12 13 14">The RecF protein is involved in DNA metabolism; it is required for DNA replication and normal SOS inducibility. RecF binds preferentially to single-stranded, linear DNA. It also seems to bind ATP.</text>
</comment>
<evidence type="ECO:0000259" key="16">
    <source>
        <dbReference type="SMART" id="SM00382"/>
    </source>
</evidence>
<evidence type="ECO:0000256" key="10">
    <source>
        <dbReference type="ARBA" id="ARBA00023204"/>
    </source>
</evidence>
<keyword evidence="11 13" id="KW-0742">SOS response</keyword>
<protein>
    <recommendedName>
        <fullName evidence="3 13">DNA replication and repair protein RecF</fullName>
    </recommendedName>
</protein>
<feature type="region of interest" description="Disordered" evidence="15">
    <location>
        <begin position="383"/>
        <end position="409"/>
    </location>
</feature>
<gene>
    <name evidence="13" type="primary">recF</name>
    <name evidence="17" type="ORF">DCE93_00015</name>
</gene>
<dbReference type="InterPro" id="IPR027417">
    <property type="entry name" value="P-loop_NTPase"/>
</dbReference>
<evidence type="ECO:0000313" key="18">
    <source>
        <dbReference type="Proteomes" id="UP000244729"/>
    </source>
</evidence>
<dbReference type="PANTHER" id="PTHR32182">
    <property type="entry name" value="DNA REPLICATION AND REPAIR PROTEIN RECF"/>
    <property type="match status" value="1"/>
</dbReference>
<dbReference type="InterPro" id="IPR001238">
    <property type="entry name" value="DNA-binding_RecF"/>
</dbReference>
<dbReference type="GO" id="GO:0006302">
    <property type="term" value="P:double-strand break repair"/>
    <property type="evidence" value="ECO:0007669"/>
    <property type="project" value="TreeGrafter"/>
</dbReference>
<organism evidence="17 18">
    <name type="scientific">Agromyces badenianii</name>
    <dbReference type="NCBI Taxonomy" id="2080742"/>
    <lineage>
        <taxon>Bacteria</taxon>
        <taxon>Bacillati</taxon>
        <taxon>Actinomycetota</taxon>
        <taxon>Actinomycetes</taxon>
        <taxon>Micrococcales</taxon>
        <taxon>Microbacteriaceae</taxon>
        <taxon>Agromyces</taxon>
    </lineage>
</organism>
<feature type="compositionally biased region" description="Acidic residues" evidence="15">
    <location>
        <begin position="384"/>
        <end position="396"/>
    </location>
</feature>
<dbReference type="GO" id="GO:0009432">
    <property type="term" value="P:SOS response"/>
    <property type="evidence" value="ECO:0007669"/>
    <property type="project" value="UniProtKB-UniRule"/>
</dbReference>
<evidence type="ECO:0000256" key="11">
    <source>
        <dbReference type="ARBA" id="ARBA00023236"/>
    </source>
</evidence>